<feature type="domain" description="Phosphotransferase system enzyme I N-terminal" evidence="1">
    <location>
        <begin position="5"/>
        <end position="63"/>
    </location>
</feature>
<comment type="caution">
    <text evidence="2">The sequence shown here is derived from an EMBL/GenBank/DDBJ whole genome shotgun (WGS) entry which is preliminary data.</text>
</comment>
<proteinExistence type="predicted"/>
<accession>A0A538SUE0</accession>
<name>A0A538SUE0_UNCEI</name>
<evidence type="ECO:0000313" key="2">
    <source>
        <dbReference type="EMBL" id="TMQ54971.1"/>
    </source>
</evidence>
<sequence>MTTLQGIAASPGIAIGPIHVVDPEEIEVQDGNLAKSAVSGEKERFRTAIRESLDEVRELREKIALE</sequence>
<dbReference type="AlphaFoldDB" id="A0A538SUE0"/>
<organism evidence="2 3">
    <name type="scientific">Eiseniibacteriota bacterium</name>
    <dbReference type="NCBI Taxonomy" id="2212470"/>
    <lineage>
        <taxon>Bacteria</taxon>
        <taxon>Candidatus Eiseniibacteriota</taxon>
    </lineage>
</organism>
<dbReference type="Proteomes" id="UP000320913">
    <property type="component" value="Unassembled WGS sequence"/>
</dbReference>
<keyword evidence="2" id="KW-0670">Pyruvate</keyword>
<reference evidence="2 3" key="1">
    <citation type="journal article" date="2019" name="Nat. Microbiol.">
        <title>Mediterranean grassland soil C-N compound turnover is dependent on rainfall and depth, and is mediated by genomically divergent microorganisms.</title>
        <authorList>
            <person name="Diamond S."/>
            <person name="Andeer P.F."/>
            <person name="Li Z."/>
            <person name="Crits-Christoph A."/>
            <person name="Burstein D."/>
            <person name="Anantharaman K."/>
            <person name="Lane K.R."/>
            <person name="Thomas B.C."/>
            <person name="Pan C."/>
            <person name="Northen T.R."/>
            <person name="Banfield J.F."/>
        </authorList>
    </citation>
    <scope>NUCLEOTIDE SEQUENCE [LARGE SCALE GENOMIC DNA]</scope>
    <source>
        <strain evidence="2">WS_5</strain>
    </source>
</reference>
<keyword evidence="2" id="KW-0808">Transferase</keyword>
<evidence type="ECO:0000313" key="3">
    <source>
        <dbReference type="Proteomes" id="UP000320913"/>
    </source>
</evidence>
<dbReference type="EMBL" id="VBOV01000281">
    <property type="protein sequence ID" value="TMQ54971.1"/>
    <property type="molecule type" value="Genomic_DNA"/>
</dbReference>
<protein>
    <submittedName>
        <fullName evidence="2">Phosphoenolpyruvate--protein phosphotransferase</fullName>
    </submittedName>
</protein>
<gene>
    <name evidence="2" type="ORF">E6K75_09890</name>
</gene>
<dbReference type="InterPro" id="IPR008731">
    <property type="entry name" value="PTS_EIN"/>
</dbReference>
<dbReference type="GO" id="GO:0016740">
    <property type="term" value="F:transferase activity"/>
    <property type="evidence" value="ECO:0007669"/>
    <property type="project" value="UniProtKB-KW"/>
</dbReference>
<dbReference type="GO" id="GO:0009401">
    <property type="term" value="P:phosphoenolpyruvate-dependent sugar phosphotransferase system"/>
    <property type="evidence" value="ECO:0007669"/>
    <property type="project" value="InterPro"/>
</dbReference>
<dbReference type="Pfam" id="PF05524">
    <property type="entry name" value="PEP-utilisers_N"/>
    <property type="match status" value="1"/>
</dbReference>
<feature type="non-terminal residue" evidence="2">
    <location>
        <position position="66"/>
    </location>
</feature>
<evidence type="ECO:0000259" key="1">
    <source>
        <dbReference type="Pfam" id="PF05524"/>
    </source>
</evidence>